<sequence length="520" mass="57140">MRTFLRRSAGPLVAALLLLAPHAASSATHALEALPVESPVYRMVEDLAASYGFAGAFLHTQPWDRADLGRFLDQLVADRPAAADDPLVVRLRRELSADGGIGGWDALVTAEDERSSLELSPYARADFSEDRARREIVRDFRAGAQVSLALGENLLAWADVYAGTSSPGPHGNPADSRRFGLVEGVQLNSYFDRATVTWRGRFGRVTAGHTWLRWGPGAWGTMALSDGAPAFDLVEARAALPARMQFAWFVASLDPVTQSYLAGHRLELRTWDRLDLSFSELARFDGTSSTPGYLLGVTPYSLLEKRLLKSTAAGDDSTNRWAKNNVLWAADVAWRWRPGVRVYGELAVDDVSFSSEKRPRALAWQLGVDARRVRGNAAWTLRGEYARVYRYTYSVYHRHDFEFAGHPTGFPLGPDVDRANVRLERRTSPEWAFGVEGSYRRKGESVIGDAYEPGTPFEDRLVLTGVVDRDARAALTADWSPAPGLTAGATLGWAQVSALGHAKGADESAPCGSTRFTLRW</sequence>
<evidence type="ECO:0000256" key="1">
    <source>
        <dbReference type="SAM" id="SignalP"/>
    </source>
</evidence>
<evidence type="ECO:0000313" key="2">
    <source>
        <dbReference type="EMBL" id="MBI5170011.1"/>
    </source>
</evidence>
<name>A0A933SCH7_UNCEI</name>
<gene>
    <name evidence="2" type="ORF">HZA61_11020</name>
</gene>
<accession>A0A933SCH7</accession>
<feature type="signal peptide" evidence="1">
    <location>
        <begin position="1"/>
        <end position="26"/>
    </location>
</feature>
<reference evidence="2" key="1">
    <citation type="submission" date="2020-07" db="EMBL/GenBank/DDBJ databases">
        <title>Huge and variable diversity of episymbiotic CPR bacteria and DPANN archaea in groundwater ecosystems.</title>
        <authorList>
            <person name="He C.Y."/>
            <person name="Keren R."/>
            <person name="Whittaker M."/>
            <person name="Farag I.F."/>
            <person name="Doudna J."/>
            <person name="Cate J.H.D."/>
            <person name="Banfield J.F."/>
        </authorList>
    </citation>
    <scope>NUCLEOTIDE SEQUENCE</scope>
    <source>
        <strain evidence="2">NC_groundwater_1813_Pr3_B-0.1um_71_17</strain>
    </source>
</reference>
<dbReference type="InterPro" id="IPR026950">
    <property type="entry name" value="Caps_assemb_Wzi"/>
</dbReference>
<dbReference type="Proteomes" id="UP000696931">
    <property type="component" value="Unassembled WGS sequence"/>
</dbReference>
<dbReference type="Gene3D" id="2.40.160.130">
    <property type="entry name" value="Capsule assembly protein Wzi"/>
    <property type="match status" value="1"/>
</dbReference>
<dbReference type="InterPro" id="IPR038636">
    <property type="entry name" value="Wzi_sf"/>
</dbReference>
<keyword evidence="1" id="KW-0732">Signal</keyword>
<organism evidence="2 3">
    <name type="scientific">Eiseniibacteriota bacterium</name>
    <dbReference type="NCBI Taxonomy" id="2212470"/>
    <lineage>
        <taxon>Bacteria</taxon>
        <taxon>Candidatus Eiseniibacteriota</taxon>
    </lineage>
</organism>
<evidence type="ECO:0000313" key="3">
    <source>
        <dbReference type="Proteomes" id="UP000696931"/>
    </source>
</evidence>
<proteinExistence type="predicted"/>
<dbReference type="EMBL" id="JACRIW010000078">
    <property type="protein sequence ID" value="MBI5170011.1"/>
    <property type="molecule type" value="Genomic_DNA"/>
</dbReference>
<comment type="caution">
    <text evidence="2">The sequence shown here is derived from an EMBL/GenBank/DDBJ whole genome shotgun (WGS) entry which is preliminary data.</text>
</comment>
<dbReference type="Pfam" id="PF14052">
    <property type="entry name" value="Caps_assemb_Wzi"/>
    <property type="match status" value="1"/>
</dbReference>
<protein>
    <recommendedName>
        <fullName evidence="4">Capsule assembly Wzi family protein</fullName>
    </recommendedName>
</protein>
<evidence type="ECO:0008006" key="4">
    <source>
        <dbReference type="Google" id="ProtNLM"/>
    </source>
</evidence>
<dbReference type="AlphaFoldDB" id="A0A933SCH7"/>
<feature type="chain" id="PRO_5037980472" description="Capsule assembly Wzi family protein" evidence="1">
    <location>
        <begin position="27"/>
        <end position="520"/>
    </location>
</feature>